<dbReference type="CDD" id="cd02440">
    <property type="entry name" value="AdoMet_MTases"/>
    <property type="match status" value="1"/>
</dbReference>
<keyword evidence="3" id="KW-0949">S-adenosyl-L-methionine</keyword>
<keyword evidence="6" id="KW-1185">Reference proteome</keyword>
<proteinExistence type="predicted"/>
<sequence>MSPGRCCGPTPAPTSPTCGAPRTAARCSPGSSPSPWWRWPPAPGSANSSRPASTTTRRAASRTSPRCSTSTTAWATRGPAWGTRRPALAEPKAAHTPRPPFPAASFPTDYVRAVFGNREPVLEEILRDSVLERGLPAIQVDDNAGRILQLLVMLRRPRHVIEIGTLFGYSTIHLARGLPEDGRLTTLEIDPAAAGAARRNLDRAGVGERVEIVVGDASGYLATVPPESVGMIFIDADKKSYARYLAACFPLLEPGGLLVADDAFAQGDFSGESAEGGEGERERKAIHAYNRAVGRSPRLFSAFLGTRNGLLVSYKG</sequence>
<dbReference type="EMBL" id="RBAL01000018">
    <property type="protein sequence ID" value="RKN38370.1"/>
    <property type="molecule type" value="Genomic_DNA"/>
</dbReference>
<feature type="compositionally biased region" description="Low complexity" evidence="4">
    <location>
        <begin position="44"/>
        <end position="73"/>
    </location>
</feature>
<comment type="caution">
    <text evidence="5">The sequence shown here is derived from an EMBL/GenBank/DDBJ whole genome shotgun (WGS) entry which is preliminary data.</text>
</comment>
<evidence type="ECO:0000256" key="4">
    <source>
        <dbReference type="SAM" id="MobiDB-lite"/>
    </source>
</evidence>
<dbReference type="AlphaFoldDB" id="A0A3A9YQY5"/>
<organism evidence="5 6">
    <name type="scientific">Streptomyces hoynatensis</name>
    <dbReference type="NCBI Taxonomy" id="1141874"/>
    <lineage>
        <taxon>Bacteria</taxon>
        <taxon>Bacillati</taxon>
        <taxon>Actinomycetota</taxon>
        <taxon>Actinomycetes</taxon>
        <taxon>Kitasatosporales</taxon>
        <taxon>Streptomycetaceae</taxon>
        <taxon>Streptomyces</taxon>
    </lineage>
</organism>
<keyword evidence="2 5" id="KW-0808">Transferase</keyword>
<feature type="compositionally biased region" description="Low complexity" evidence="4">
    <location>
        <begin position="28"/>
        <end position="37"/>
    </location>
</feature>
<reference evidence="5 6" key="1">
    <citation type="journal article" date="2014" name="Int. J. Syst. Evol. Microbiol.">
        <title>Streptomyces hoynatensis sp. nov., isolated from deep marine sediment.</title>
        <authorList>
            <person name="Veyisoglu A."/>
            <person name="Sahin N."/>
        </authorList>
    </citation>
    <scope>NUCLEOTIDE SEQUENCE [LARGE SCALE GENOMIC DNA]</scope>
    <source>
        <strain evidence="5 6">KCTC 29097</strain>
    </source>
</reference>
<keyword evidence="1 5" id="KW-0489">Methyltransferase</keyword>
<dbReference type="Proteomes" id="UP000272474">
    <property type="component" value="Unassembled WGS sequence"/>
</dbReference>
<dbReference type="GO" id="GO:0008171">
    <property type="term" value="F:O-methyltransferase activity"/>
    <property type="evidence" value="ECO:0007669"/>
    <property type="project" value="InterPro"/>
</dbReference>
<dbReference type="SUPFAM" id="SSF53335">
    <property type="entry name" value="S-adenosyl-L-methionine-dependent methyltransferases"/>
    <property type="match status" value="1"/>
</dbReference>
<evidence type="ECO:0000256" key="2">
    <source>
        <dbReference type="ARBA" id="ARBA00022679"/>
    </source>
</evidence>
<feature type="region of interest" description="Disordered" evidence="4">
    <location>
        <begin position="1"/>
        <end position="101"/>
    </location>
</feature>
<gene>
    <name evidence="5" type="ORF">D7294_24990</name>
</gene>
<dbReference type="Gene3D" id="3.40.50.150">
    <property type="entry name" value="Vaccinia Virus protein VP39"/>
    <property type="match status" value="1"/>
</dbReference>
<dbReference type="PROSITE" id="PS51682">
    <property type="entry name" value="SAM_OMT_I"/>
    <property type="match status" value="1"/>
</dbReference>
<evidence type="ECO:0000256" key="1">
    <source>
        <dbReference type="ARBA" id="ARBA00022603"/>
    </source>
</evidence>
<dbReference type="GO" id="GO:0032259">
    <property type="term" value="P:methylation"/>
    <property type="evidence" value="ECO:0007669"/>
    <property type="project" value="UniProtKB-KW"/>
</dbReference>
<evidence type="ECO:0000313" key="6">
    <source>
        <dbReference type="Proteomes" id="UP000272474"/>
    </source>
</evidence>
<dbReference type="Pfam" id="PF01596">
    <property type="entry name" value="Methyltransf_3"/>
    <property type="match status" value="1"/>
</dbReference>
<accession>A0A3A9YQY5</accession>
<protein>
    <submittedName>
        <fullName evidence="5">Methyltransferase domain-containing protein</fullName>
    </submittedName>
</protein>
<dbReference type="InterPro" id="IPR029063">
    <property type="entry name" value="SAM-dependent_MTases_sf"/>
</dbReference>
<dbReference type="PANTHER" id="PTHR43836">
    <property type="entry name" value="CATECHOL O-METHYLTRANSFERASE 1-RELATED"/>
    <property type="match status" value="1"/>
</dbReference>
<evidence type="ECO:0000313" key="5">
    <source>
        <dbReference type="EMBL" id="RKN38370.1"/>
    </source>
</evidence>
<evidence type="ECO:0000256" key="3">
    <source>
        <dbReference type="ARBA" id="ARBA00022691"/>
    </source>
</evidence>
<dbReference type="InterPro" id="IPR002935">
    <property type="entry name" value="SAM_O-MeTrfase"/>
</dbReference>
<dbReference type="PANTHER" id="PTHR43836:SF2">
    <property type="entry name" value="CATECHOL O-METHYLTRANSFERASE 1-RELATED"/>
    <property type="match status" value="1"/>
</dbReference>
<name>A0A3A9YQY5_9ACTN</name>